<dbReference type="PRINTS" id="PR00111">
    <property type="entry name" value="ABHYDROLASE"/>
</dbReference>
<gene>
    <name evidence="2" type="ORF">NN4_25640</name>
</gene>
<dbReference type="InterPro" id="IPR029058">
    <property type="entry name" value="AB_hydrolase_fold"/>
</dbReference>
<dbReference type="SUPFAM" id="SSF53474">
    <property type="entry name" value="alpha/beta-Hydrolases"/>
    <property type="match status" value="1"/>
</dbReference>
<dbReference type="InterPro" id="IPR050266">
    <property type="entry name" value="AB_hydrolase_sf"/>
</dbReference>
<evidence type="ECO:0000313" key="3">
    <source>
        <dbReference type="Proteomes" id="UP000321424"/>
    </source>
</evidence>
<dbReference type="Proteomes" id="UP000321424">
    <property type="component" value="Unassembled WGS sequence"/>
</dbReference>
<comment type="caution">
    <text evidence="2">The sequence shown here is derived from an EMBL/GenBank/DDBJ whole genome shotgun (WGS) entry which is preliminary data.</text>
</comment>
<evidence type="ECO:0000313" key="2">
    <source>
        <dbReference type="EMBL" id="GEM38045.1"/>
    </source>
</evidence>
<dbReference type="Pfam" id="PF00561">
    <property type="entry name" value="Abhydrolase_1"/>
    <property type="match status" value="1"/>
</dbReference>
<dbReference type="PANTHER" id="PTHR43798">
    <property type="entry name" value="MONOACYLGLYCEROL LIPASE"/>
    <property type="match status" value="1"/>
</dbReference>
<evidence type="ECO:0000259" key="1">
    <source>
        <dbReference type="Pfam" id="PF00561"/>
    </source>
</evidence>
<dbReference type="Gene3D" id="3.40.50.1820">
    <property type="entry name" value="alpha/beta hydrolase"/>
    <property type="match status" value="1"/>
</dbReference>
<organism evidence="2 3">
    <name type="scientific">Nocardia ninae NBRC 108245</name>
    <dbReference type="NCBI Taxonomy" id="1210091"/>
    <lineage>
        <taxon>Bacteria</taxon>
        <taxon>Bacillati</taxon>
        <taxon>Actinomycetota</taxon>
        <taxon>Actinomycetes</taxon>
        <taxon>Mycobacteriales</taxon>
        <taxon>Nocardiaceae</taxon>
        <taxon>Nocardia</taxon>
    </lineage>
</organism>
<proteinExistence type="predicted"/>
<reference evidence="2 3" key="1">
    <citation type="submission" date="2019-07" db="EMBL/GenBank/DDBJ databases">
        <title>Whole genome shotgun sequence of Nocardia ninae NBRC 108245.</title>
        <authorList>
            <person name="Hosoyama A."/>
            <person name="Uohara A."/>
            <person name="Ohji S."/>
            <person name="Ichikawa N."/>
        </authorList>
    </citation>
    <scope>NUCLEOTIDE SEQUENCE [LARGE SCALE GENOMIC DNA]</scope>
    <source>
        <strain evidence="2 3">NBRC 108245</strain>
    </source>
</reference>
<protein>
    <recommendedName>
        <fullName evidence="1">AB hydrolase-1 domain-containing protein</fullName>
    </recommendedName>
</protein>
<feature type="domain" description="AB hydrolase-1" evidence="1">
    <location>
        <begin position="40"/>
        <end position="153"/>
    </location>
</feature>
<keyword evidence="3" id="KW-1185">Reference proteome</keyword>
<dbReference type="AlphaFoldDB" id="A0A511MBL2"/>
<dbReference type="EMBL" id="BJXA01000013">
    <property type="protein sequence ID" value="GEM38045.1"/>
    <property type="molecule type" value="Genomic_DNA"/>
</dbReference>
<dbReference type="InterPro" id="IPR000073">
    <property type="entry name" value="AB_hydrolase_1"/>
</dbReference>
<sequence>MTLTQGQPFSMVGMTTKTEQFTVRHDGVTIPVTRGGEGRPLVLCPGLTSTQAELHELVELLRRAFEVFTFDLRGHGYSSPADQYAFDAFLGDFGAVMAAVGRLGLPTAPLLAGHSYGADLILHYASEYPDTVSGLILIDGANPLPAPFITQADLPEFRALWEYVVTQQETIKGTPSQVLLNAQQILDLNLELDVIRSGIDLEIDVVGAGILNLYRKIDCPIHLIMATAMAGDSGEGRAPRHNRLWRAGMERLVRERPDITTSLLDATHGLVVTHAPDIARIIRSAHTAAEQATS</sequence>
<dbReference type="GO" id="GO:0003824">
    <property type="term" value="F:catalytic activity"/>
    <property type="evidence" value="ECO:0007669"/>
    <property type="project" value="UniProtKB-ARBA"/>
</dbReference>
<name>A0A511MBL2_9NOCA</name>
<accession>A0A511MBL2</accession>